<feature type="region of interest" description="Disordered" evidence="8">
    <location>
        <begin position="341"/>
        <end position="405"/>
    </location>
</feature>
<dbReference type="Gene3D" id="1.10.510.10">
    <property type="entry name" value="Transferase(Phosphotransferase) domain 1"/>
    <property type="match status" value="1"/>
</dbReference>
<dbReference type="GO" id="GO:0009190">
    <property type="term" value="P:cyclic nucleotide biosynthetic process"/>
    <property type="evidence" value="ECO:0007669"/>
    <property type="project" value="InterPro"/>
</dbReference>
<feature type="compositionally biased region" description="Polar residues" evidence="8">
    <location>
        <begin position="372"/>
        <end position="381"/>
    </location>
</feature>
<feature type="domain" description="Protein kinase" evidence="10">
    <location>
        <begin position="1919"/>
        <end position="2177"/>
    </location>
</feature>
<feature type="compositionally biased region" description="Basic residues" evidence="8">
    <location>
        <begin position="71"/>
        <end position="82"/>
    </location>
</feature>
<feature type="compositionally biased region" description="Polar residues" evidence="8">
    <location>
        <begin position="1675"/>
        <end position="1689"/>
    </location>
</feature>
<feature type="region of interest" description="Disordered" evidence="8">
    <location>
        <begin position="1084"/>
        <end position="1158"/>
    </location>
</feature>
<feature type="region of interest" description="Disordered" evidence="8">
    <location>
        <begin position="1"/>
        <end position="235"/>
    </location>
</feature>
<feature type="transmembrane region" description="Helical" evidence="9">
    <location>
        <begin position="766"/>
        <end position="788"/>
    </location>
</feature>
<feature type="compositionally biased region" description="Low complexity" evidence="8">
    <location>
        <begin position="277"/>
        <end position="287"/>
    </location>
</feature>
<feature type="domain" description="Guanylate cyclase" evidence="11">
    <location>
        <begin position="1183"/>
        <end position="1317"/>
    </location>
</feature>
<feature type="binding site" evidence="7">
    <location>
        <position position="1948"/>
    </location>
    <ligand>
        <name>ATP</name>
        <dbReference type="ChEBI" id="CHEBI:30616"/>
    </ligand>
</feature>
<keyword evidence="13" id="KW-1185">Reference proteome</keyword>
<feature type="compositionally biased region" description="Low complexity" evidence="8">
    <location>
        <begin position="1881"/>
        <end position="1893"/>
    </location>
</feature>
<dbReference type="InterPro" id="IPR008271">
    <property type="entry name" value="Ser/Thr_kinase_AS"/>
</dbReference>
<dbReference type="Proteomes" id="UP000051952">
    <property type="component" value="Unassembled WGS sequence"/>
</dbReference>
<dbReference type="CDD" id="cd07302">
    <property type="entry name" value="CHD"/>
    <property type="match status" value="1"/>
</dbReference>
<gene>
    <name evidence="12" type="ORF">BSAL_60275</name>
</gene>
<feature type="compositionally biased region" description="Low complexity" evidence="8">
    <location>
        <begin position="83"/>
        <end position="109"/>
    </location>
</feature>
<dbReference type="GO" id="GO:0035556">
    <property type="term" value="P:intracellular signal transduction"/>
    <property type="evidence" value="ECO:0007669"/>
    <property type="project" value="InterPro"/>
</dbReference>
<feature type="transmembrane region" description="Helical" evidence="9">
    <location>
        <begin position="430"/>
        <end position="450"/>
    </location>
</feature>
<dbReference type="SUPFAM" id="SSF56112">
    <property type="entry name" value="Protein kinase-like (PK-like)"/>
    <property type="match status" value="1"/>
</dbReference>
<feature type="compositionally biased region" description="Low complexity" evidence="8">
    <location>
        <begin position="1659"/>
        <end position="1674"/>
    </location>
</feature>
<keyword evidence="9" id="KW-0472">Membrane</keyword>
<dbReference type="PROSITE" id="PS50011">
    <property type="entry name" value="PROTEIN_KINASE_DOM"/>
    <property type="match status" value="1"/>
</dbReference>
<dbReference type="PROSITE" id="PS00108">
    <property type="entry name" value="PROTEIN_KINASE_ST"/>
    <property type="match status" value="1"/>
</dbReference>
<sequence length="2179" mass="230897">MQSNKPRSGSGRGRGRGGSVLPGALDEQRIHALAEVGGSTSSVTSSRSSSEDERMAVQQQQQAVPASMPIRSKHRIHVRRRSSTSTVAGAGGSSTTTVVPVPSTPTTVVDPHKDISKRPQQLFEVPSSLELPRGAPTRNNTTSPRHSGALQNDHQNHYQNQPPGSPTSSSPPVTPQSAVSAFAPQHQYSPSEGGRQATSHEECDTGTYAFPTDSNMEQKQPKKISQHKRSNSFGRKQFLVEVDREALGELQRLQQRRISGASAEGSSPVSVGDCTEPATPATPAAAAAGGGNSNLLPSRRKKAIKSLPTYESGPPTPATQESCPKGDSSAFRIVQMRTASMRRTNSGAGEQETHPKAGGEQSPQPPKENNDNETAQQQLLADSTRKQDDGDDGEHYQPQKEIDAAQRRKDDADFLLSIAKVRGWFRVRTVFVLLTLFAAAQLFFFWALLVKNFEEYLQRSSSAVCTATAAMVNSQINLFTSEIMGRMSVADVLVEAIMQAQNEIGMNATKFTDGSFDLTDFCSGFYGGFLALAIYYSNGTRLFYSPCAAYLASPTLSTETLPVVGKGSDSFDFTSGRYTISFTSEVNRTTSVADDGGGAMSSNFTYIYRSYIVKLLMSKEVFGWVLLGAISPAYSSATLLRGTRVLVASGDTAVVNTLNFDDTPTYSTLQPTGTASGLLSHYYSSCGGGTTHTWYTVNIVDDNVGPAVPTEFPGVSIEDAVVVMCGVICTTNASGAVNCDGSYNQIRVVISTVVDDSTGTIEAFKIVATGAAGLVVALFFVLTLGITVPINVLNHRIIAVLSGVPWQRSKFDKVLINVTRWFWIRDVRALLRQFHIMALFFTANRKYVPDFVLFRQMDLLRGDKEIERLLASLTLEDWASSAAIGGTSLQGGDGAVALGRAGNVSGVVVPGMPATAVGGGSAPFGALGDDDQEMEMIRHALVAEHTQQQQQQQLQRAQFQQQQQQQQGVFALEQNHLSGEAAVDGAGSLPVSIINRPAATTAGANGGDTSYVSDEAHGLLPVHNHSNNNPADDFLQAVGGLGGSAHHRIAAASSVLFPSTRQSTFADADDDGVLRVASKASGLGDANTDFAGDGNNVGSDEPMQRRQESEQFSFDEGGSLRPGELFTHHHHPGMLGMSSPGGAPSLSNTTHNQTYASQPAALTTPPQAATSIKGPTVFRIGGLMGLGYVESCTLMCIKVGGLEEAFEGAFDLTARQHRKIFAAIHTVVRRHQGNVYERTGERVSVSWNAFEARADHTLRAVRCARDLGNVFKEFRKEGLRLGIVVHQGPVVCGITGDNREVASVLFGQAPNFLVRLANLAAQLTFFSVLITEPVKQAVSIFFECVIVDVIRDSITGATVSVFDVRQATETKGKLQKSAGAGLNTFVVEYTTAFAQFRSHQFYDALARLTLLQVTAPNDALVSRLVRLCAFYAERQALLPRPYMRSTPQWCLYEVDAEEGISKLAANAAANTAAATAPSQFGADDPLNSHPTSASFIGDHSAAAMVRASLTRRVGGGGGTGGWPSPGAKIGSGGTTTGTTATSSSVNSRDPTSLPASQIQRQYSNITISSATSSVITAGAPAAHAGASQPPPRTSSSPIPSNISRGVSPSHGGGGGGGSAGNAFKAAVLAHVQEKRQHIADTSKPVSSFVTELRTSMQQRQQLQQQQQQQVQNGQDATSLSVSAAGSRSFNRPEGSGGAAQSESAWKSVPDGLEETFATVNVSLRMVDVQPPASGGSQEGDQEEGREQFRVLSPQSAGTVSAVTTSPPAPLKMPPTPFHVPSAGAPLPRASPATAAAFENTLIESVGWSLAPGPPPLAPPQNLTTSQQHHFTAATSSNVSDDNKNPSKSISCGSEAAGGHSSSTPSSTPSKQASQLAPPPVAQRGRAGSGQQQQTPKLQGKTSPPVLPVYITDSQGNVFVRSSRVLGTGSFGCVYMGMEQSTGRLVAMKFLPLPSAEGEVRLLQNEVATMENVMDANLVEFYGFAFVDNMIVLMMECLVAGSLSGVLSTFATLPEPTTINFMRDVLRGLHKLHSMGIVHRDVKPQNVLMAANGHCKISDFGASASIHELVRRHDGGAEVQGTPIYLAPEAARGHAEPKSDVWSVGIMYLQLTTGSIPYDGKSISGGVGAVVFGIGSGRLRPIIPKNLSPLARSFVEGCLASDVNERLTADQLLDLPLFSV</sequence>
<dbReference type="OrthoDB" id="272748at2759"/>
<dbReference type="EMBL" id="CYKH01000267">
    <property type="protein sequence ID" value="CUF21689.1"/>
    <property type="molecule type" value="Genomic_DNA"/>
</dbReference>
<evidence type="ECO:0000259" key="11">
    <source>
        <dbReference type="PROSITE" id="PS50125"/>
    </source>
</evidence>
<feature type="compositionally biased region" description="Low complexity" evidence="8">
    <location>
        <begin position="1860"/>
        <end position="1869"/>
    </location>
</feature>
<feature type="region of interest" description="Disordered" evidence="8">
    <location>
        <begin position="1659"/>
        <end position="1707"/>
    </location>
</feature>
<feature type="compositionally biased region" description="Polar residues" evidence="8">
    <location>
        <begin position="1545"/>
        <end position="1559"/>
    </location>
</feature>
<keyword evidence="9" id="KW-1133">Transmembrane helix</keyword>
<accession>A0A0S4IQC2</accession>
<proteinExistence type="predicted"/>
<organism evidence="12 13">
    <name type="scientific">Bodo saltans</name>
    <name type="common">Flagellated protozoan</name>
    <dbReference type="NCBI Taxonomy" id="75058"/>
    <lineage>
        <taxon>Eukaryota</taxon>
        <taxon>Discoba</taxon>
        <taxon>Euglenozoa</taxon>
        <taxon>Kinetoplastea</taxon>
        <taxon>Metakinetoplastina</taxon>
        <taxon>Eubodonida</taxon>
        <taxon>Bodonidae</taxon>
        <taxon>Bodo</taxon>
    </lineage>
</organism>
<keyword evidence="2" id="KW-0723">Serine/threonine-protein kinase</keyword>
<protein>
    <submittedName>
        <fullName evidence="12">Protein kinase, putative</fullName>
    </submittedName>
</protein>
<evidence type="ECO:0000256" key="2">
    <source>
        <dbReference type="ARBA" id="ARBA00022527"/>
    </source>
</evidence>
<feature type="compositionally biased region" description="Polar residues" evidence="8">
    <location>
        <begin position="1752"/>
        <end position="1765"/>
    </location>
</feature>
<evidence type="ECO:0000256" key="6">
    <source>
        <dbReference type="ARBA" id="ARBA00022840"/>
    </source>
</evidence>
<evidence type="ECO:0000256" key="8">
    <source>
        <dbReference type="SAM" id="MobiDB-lite"/>
    </source>
</evidence>
<evidence type="ECO:0000256" key="7">
    <source>
        <dbReference type="PROSITE-ProRule" id="PRU10141"/>
    </source>
</evidence>
<dbReference type="SMART" id="SM00220">
    <property type="entry name" value="S_TKc"/>
    <property type="match status" value="1"/>
</dbReference>
<dbReference type="PANTHER" id="PTHR11584:SF369">
    <property type="entry name" value="MITOGEN-ACTIVATED PROTEIN KINASE KINASE KINASE 19-RELATED"/>
    <property type="match status" value="1"/>
</dbReference>
<dbReference type="SUPFAM" id="SSF55073">
    <property type="entry name" value="Nucleotide cyclase"/>
    <property type="match status" value="1"/>
</dbReference>
<evidence type="ECO:0000256" key="9">
    <source>
        <dbReference type="SAM" id="Phobius"/>
    </source>
</evidence>
<dbReference type="GO" id="GO:0016020">
    <property type="term" value="C:membrane"/>
    <property type="evidence" value="ECO:0007669"/>
    <property type="project" value="UniProtKB-SubCell"/>
</dbReference>
<evidence type="ECO:0000256" key="3">
    <source>
        <dbReference type="ARBA" id="ARBA00022679"/>
    </source>
</evidence>
<evidence type="ECO:0000256" key="5">
    <source>
        <dbReference type="ARBA" id="ARBA00022777"/>
    </source>
</evidence>
<dbReference type="Gene3D" id="3.30.70.1230">
    <property type="entry name" value="Nucleotide cyclase"/>
    <property type="match status" value="1"/>
</dbReference>
<keyword evidence="6 7" id="KW-0067">ATP-binding</keyword>
<feature type="compositionally biased region" description="Low complexity" evidence="8">
    <location>
        <begin position="166"/>
        <end position="181"/>
    </location>
</feature>
<feature type="compositionally biased region" description="Low complexity" evidence="8">
    <location>
        <begin position="36"/>
        <end position="48"/>
    </location>
</feature>
<feature type="compositionally biased region" description="Pro residues" evidence="8">
    <location>
        <begin position="1766"/>
        <end position="1777"/>
    </location>
</feature>
<feature type="compositionally biased region" description="Polar residues" evidence="8">
    <location>
        <begin position="137"/>
        <end position="160"/>
    </location>
</feature>
<feature type="region of interest" description="Disordered" evidence="8">
    <location>
        <begin position="1810"/>
        <end position="1905"/>
    </location>
</feature>
<evidence type="ECO:0000256" key="4">
    <source>
        <dbReference type="ARBA" id="ARBA00022741"/>
    </source>
</evidence>
<feature type="region of interest" description="Disordered" evidence="8">
    <location>
        <begin position="1512"/>
        <end position="1559"/>
    </location>
</feature>
<dbReference type="InterPro" id="IPR017441">
    <property type="entry name" value="Protein_kinase_ATP_BS"/>
</dbReference>
<dbReference type="Pfam" id="PF00069">
    <property type="entry name" value="Pkinase"/>
    <property type="match status" value="1"/>
</dbReference>
<name>A0A0S4IQC2_BODSA</name>
<dbReference type="GO" id="GO:0004674">
    <property type="term" value="F:protein serine/threonine kinase activity"/>
    <property type="evidence" value="ECO:0007669"/>
    <property type="project" value="UniProtKB-KW"/>
</dbReference>
<dbReference type="VEuPathDB" id="TriTrypDB:BSAL_60275"/>
<dbReference type="PANTHER" id="PTHR11584">
    <property type="entry name" value="SERINE/THREONINE PROTEIN KINASE"/>
    <property type="match status" value="1"/>
</dbReference>
<feature type="compositionally biased region" description="Polar residues" evidence="8">
    <location>
        <begin position="1145"/>
        <end position="1155"/>
    </location>
</feature>
<dbReference type="InterPro" id="IPR001054">
    <property type="entry name" value="A/G_cyclase"/>
</dbReference>
<keyword evidence="3" id="KW-0808">Transferase</keyword>
<comment type="subcellular location">
    <subcellularLocation>
        <location evidence="1">Membrane</location>
        <topology evidence="1">Single-pass membrane protein</topology>
    </subcellularLocation>
</comment>
<keyword evidence="5 12" id="KW-0418">Kinase</keyword>
<keyword evidence="9" id="KW-0812">Transmembrane</keyword>
<dbReference type="PROSITE" id="PS50125">
    <property type="entry name" value="GUANYLATE_CYCLASE_2"/>
    <property type="match status" value="1"/>
</dbReference>
<feature type="compositionally biased region" description="Low complexity" evidence="8">
    <location>
        <begin position="1579"/>
        <end position="1609"/>
    </location>
</feature>
<evidence type="ECO:0000313" key="12">
    <source>
        <dbReference type="EMBL" id="CUF21689.1"/>
    </source>
</evidence>
<dbReference type="InterPro" id="IPR000719">
    <property type="entry name" value="Prot_kinase_dom"/>
</dbReference>
<evidence type="ECO:0000313" key="13">
    <source>
        <dbReference type="Proteomes" id="UP000051952"/>
    </source>
</evidence>
<feature type="region of interest" description="Disordered" evidence="8">
    <location>
        <begin position="258"/>
        <end position="328"/>
    </location>
</feature>
<feature type="compositionally biased region" description="Basic residues" evidence="8">
    <location>
        <begin position="221"/>
        <end position="230"/>
    </location>
</feature>
<dbReference type="PROSITE" id="PS00107">
    <property type="entry name" value="PROTEIN_KINASE_ATP"/>
    <property type="match status" value="1"/>
</dbReference>
<evidence type="ECO:0000259" key="10">
    <source>
        <dbReference type="PROSITE" id="PS50011"/>
    </source>
</evidence>
<feature type="compositionally biased region" description="Gly residues" evidence="8">
    <location>
        <begin position="1513"/>
        <end position="1535"/>
    </location>
</feature>
<keyword evidence="4 7" id="KW-0547">Nucleotide-binding</keyword>
<feature type="compositionally biased region" description="Polar residues" evidence="8">
    <location>
        <begin position="1820"/>
        <end position="1851"/>
    </location>
</feature>
<dbReference type="GO" id="GO:0005524">
    <property type="term" value="F:ATP binding"/>
    <property type="evidence" value="ECO:0007669"/>
    <property type="project" value="UniProtKB-UniRule"/>
</dbReference>
<feature type="compositionally biased region" description="Gly residues" evidence="8">
    <location>
        <begin position="10"/>
        <end position="20"/>
    </location>
</feature>
<feature type="region of interest" description="Disordered" evidence="8">
    <location>
        <begin position="1751"/>
        <end position="1785"/>
    </location>
</feature>
<dbReference type="InterPro" id="IPR029787">
    <property type="entry name" value="Nucleotide_cyclase"/>
</dbReference>
<feature type="compositionally biased region" description="Basic and acidic residues" evidence="8">
    <location>
        <begin position="383"/>
        <end position="405"/>
    </location>
</feature>
<feature type="region of interest" description="Disordered" evidence="8">
    <location>
        <begin position="1579"/>
        <end position="1619"/>
    </location>
</feature>
<reference evidence="13" key="1">
    <citation type="submission" date="2015-09" db="EMBL/GenBank/DDBJ databases">
        <authorList>
            <consortium name="Pathogen Informatics"/>
        </authorList>
    </citation>
    <scope>NUCLEOTIDE SEQUENCE [LARGE SCALE GENOMIC DNA]</scope>
    <source>
        <strain evidence="13">Lake Konstanz</strain>
    </source>
</reference>
<feature type="compositionally biased region" description="Gly residues" evidence="8">
    <location>
        <begin position="1610"/>
        <end position="1619"/>
    </location>
</feature>
<dbReference type="InterPro" id="IPR011009">
    <property type="entry name" value="Kinase-like_dom_sf"/>
</dbReference>
<evidence type="ECO:0000256" key="1">
    <source>
        <dbReference type="ARBA" id="ARBA00004167"/>
    </source>
</evidence>